<sequence length="129" mass="13396">MATVRLAVPSEGNGGLDGVRSGHFGHCAVFTCVDIEDGKIGSVRIVQNGEHAEGGCMVPVQKLAQEGVNAIVVGGIGMRPLMGFQQAGIAVYYDADQPQVRPVVEAFAAGSLPLISEQQTCKGSGHCHH</sequence>
<dbReference type="RefSeq" id="WP_104936768.1">
    <property type="nucleotide sequence ID" value="NZ_CP021255.1"/>
</dbReference>
<dbReference type="InterPro" id="IPR003731">
    <property type="entry name" value="Di-Nase_FeMo-co_biosynth"/>
</dbReference>
<proteinExistence type="predicted"/>
<dbReference type="InterPro" id="IPR051840">
    <property type="entry name" value="NifX/NifY_domain"/>
</dbReference>
<dbReference type="AlphaFoldDB" id="A0A2L1GPA1"/>
<protein>
    <submittedName>
        <fullName evidence="2">Dinitrogenase iron-molybdenum cofactor biosynthesis protein</fullName>
    </submittedName>
</protein>
<evidence type="ECO:0000259" key="1">
    <source>
        <dbReference type="Pfam" id="PF02579"/>
    </source>
</evidence>
<dbReference type="Gene3D" id="3.30.420.130">
    <property type="entry name" value="Dinitrogenase iron-molybdenum cofactor biosynthesis domain"/>
    <property type="match status" value="1"/>
</dbReference>
<dbReference type="PANTHER" id="PTHR33937">
    <property type="entry name" value="IRON-MOLYBDENUM PROTEIN-RELATED-RELATED"/>
    <property type="match status" value="1"/>
</dbReference>
<dbReference type="InterPro" id="IPR036105">
    <property type="entry name" value="DiNase_FeMo-co_biosyn_sf"/>
</dbReference>
<keyword evidence="3" id="KW-1185">Reference proteome</keyword>
<dbReference type="SUPFAM" id="SSF53146">
    <property type="entry name" value="Nitrogenase accessory factor-like"/>
    <property type="match status" value="1"/>
</dbReference>
<feature type="domain" description="Dinitrogenase iron-molybdenum cofactor biosynthesis" evidence="1">
    <location>
        <begin position="20"/>
        <end position="108"/>
    </location>
</feature>
<dbReference type="PANTHER" id="PTHR33937:SF2">
    <property type="entry name" value="DINITROGENASE IRON-MOLYBDENUM COFACTOR BIOSYNTHESIS DOMAIN-CONTAINING PROTEIN"/>
    <property type="match status" value="1"/>
</dbReference>
<dbReference type="InterPro" id="IPR033913">
    <property type="entry name" value="MTH1175_dom"/>
</dbReference>
<evidence type="ECO:0000313" key="2">
    <source>
        <dbReference type="EMBL" id="AVD71515.1"/>
    </source>
</evidence>
<gene>
    <name evidence="2" type="ORF">CAY53_08590</name>
</gene>
<dbReference type="EMBL" id="CP021255">
    <property type="protein sequence ID" value="AVD71515.1"/>
    <property type="molecule type" value="Genomic_DNA"/>
</dbReference>
<reference evidence="2" key="2">
    <citation type="journal article" date="2018" name="MBio">
        <title>Insights into the evolution of host association through the isolation and characterization of a novel human periodontal pathobiont, Desulfobulbus oralis.</title>
        <authorList>
            <person name="Cross K.L."/>
            <person name="Chirania P."/>
            <person name="Xiong W."/>
            <person name="Beall C.J."/>
            <person name="Elkins J.G."/>
            <person name="Giannone R.J."/>
            <person name="Griffen A.L."/>
            <person name="Guss A.M."/>
            <person name="Hettich R.L."/>
            <person name="Joshi S.S."/>
            <person name="Mokrzan E.M."/>
            <person name="Martin R.K."/>
            <person name="Zhulin I.B."/>
            <person name="Leys E.J."/>
            <person name="Podar M."/>
        </authorList>
    </citation>
    <scope>NUCLEOTIDE SEQUENCE [LARGE SCALE GENOMIC DNA]</scope>
    <source>
        <strain evidence="2">ORNL</strain>
    </source>
</reference>
<evidence type="ECO:0000313" key="3">
    <source>
        <dbReference type="Proteomes" id="UP000239867"/>
    </source>
</evidence>
<accession>A0A2L1GPA1</accession>
<organism evidence="2 3">
    <name type="scientific">Desulfobulbus oralis</name>
    <dbReference type="NCBI Taxonomy" id="1986146"/>
    <lineage>
        <taxon>Bacteria</taxon>
        <taxon>Pseudomonadati</taxon>
        <taxon>Thermodesulfobacteriota</taxon>
        <taxon>Desulfobulbia</taxon>
        <taxon>Desulfobulbales</taxon>
        <taxon>Desulfobulbaceae</taxon>
        <taxon>Desulfobulbus</taxon>
    </lineage>
</organism>
<dbReference type="Proteomes" id="UP000239867">
    <property type="component" value="Chromosome"/>
</dbReference>
<dbReference type="OrthoDB" id="280278at2"/>
<dbReference type="KEGG" id="deo:CAY53_08590"/>
<dbReference type="CDD" id="cd00851">
    <property type="entry name" value="MTH1175"/>
    <property type="match status" value="1"/>
</dbReference>
<dbReference type="Pfam" id="PF02579">
    <property type="entry name" value="Nitro_FeMo-Co"/>
    <property type="match status" value="1"/>
</dbReference>
<name>A0A2L1GPA1_9BACT</name>
<reference evidence="2" key="1">
    <citation type="submission" date="2017-05" db="EMBL/GenBank/DDBJ databases">
        <authorList>
            <person name="Song R."/>
            <person name="Chenine A.L."/>
            <person name="Ruprecht R.M."/>
        </authorList>
    </citation>
    <scope>NUCLEOTIDE SEQUENCE</scope>
    <source>
        <strain evidence="2">ORNL</strain>
    </source>
</reference>